<keyword evidence="2" id="KW-1185">Reference proteome</keyword>
<dbReference type="AlphaFoldDB" id="A0AAN8EXY3"/>
<dbReference type="EMBL" id="WIXE01020563">
    <property type="protein sequence ID" value="KAK5969131.1"/>
    <property type="molecule type" value="Genomic_DNA"/>
</dbReference>
<gene>
    <name evidence="1" type="ORF">GCK32_015447</name>
</gene>
<dbReference type="Proteomes" id="UP001331761">
    <property type="component" value="Unassembled WGS sequence"/>
</dbReference>
<accession>A0AAN8EXY3</accession>
<proteinExistence type="predicted"/>
<reference evidence="1 2" key="1">
    <citation type="submission" date="2019-10" db="EMBL/GenBank/DDBJ databases">
        <title>Assembly and Annotation for the nematode Trichostrongylus colubriformis.</title>
        <authorList>
            <person name="Martin J."/>
        </authorList>
    </citation>
    <scope>NUCLEOTIDE SEQUENCE [LARGE SCALE GENOMIC DNA]</scope>
    <source>
        <strain evidence="1">G859</strain>
        <tissue evidence="1">Whole worm</tissue>
    </source>
</reference>
<protein>
    <submittedName>
        <fullName evidence="1">Uncharacterized protein</fullName>
    </submittedName>
</protein>
<comment type="caution">
    <text evidence="1">The sequence shown here is derived from an EMBL/GenBank/DDBJ whole genome shotgun (WGS) entry which is preliminary data.</text>
</comment>
<evidence type="ECO:0000313" key="2">
    <source>
        <dbReference type="Proteomes" id="UP001331761"/>
    </source>
</evidence>
<sequence>MMWSPTKDDLLNIRVEKGAKPKIKLSEDRKTVLVSVPLNTFVNYPQQRVELQGGYFLVLQRLQQQYKIIVQHGHERKPEFVVYASALTQEKDIKTQVKEMNTRIHQIGIAGPNLDIVGALRVPRLTLEATVGTMHVNAKIIADRLSLHGQSIVVATEALISTDKLTVIGRKLQLDGRCFPNENSENREMSVRLNCGLVHIGVDGCIGESNEKEAMKISKRASVQITSNRLTLTVNGSLANYGKITASDRIDLIIGESLLSLSDGTLDSAGRGYDALKRIRGVRTQAECLPSSNSLHSAISSQNADAVADLIEKGVDVNDKVK</sequence>
<evidence type="ECO:0000313" key="1">
    <source>
        <dbReference type="EMBL" id="KAK5969131.1"/>
    </source>
</evidence>
<name>A0AAN8EXY3_TRICO</name>
<organism evidence="1 2">
    <name type="scientific">Trichostrongylus colubriformis</name>
    <name type="common">Black scour worm</name>
    <dbReference type="NCBI Taxonomy" id="6319"/>
    <lineage>
        <taxon>Eukaryota</taxon>
        <taxon>Metazoa</taxon>
        <taxon>Ecdysozoa</taxon>
        <taxon>Nematoda</taxon>
        <taxon>Chromadorea</taxon>
        <taxon>Rhabditida</taxon>
        <taxon>Rhabditina</taxon>
        <taxon>Rhabditomorpha</taxon>
        <taxon>Strongyloidea</taxon>
        <taxon>Trichostrongylidae</taxon>
        <taxon>Trichostrongylus</taxon>
    </lineage>
</organism>